<dbReference type="EMBL" id="BATC01000006">
    <property type="protein sequence ID" value="GAD58352.1"/>
    <property type="molecule type" value="Genomic_DNA"/>
</dbReference>
<protein>
    <recommendedName>
        <fullName evidence="4">Tat pathway signal protein</fullName>
    </recommendedName>
</protein>
<accession>A0A8E0KL21</accession>
<evidence type="ECO:0000313" key="3">
    <source>
        <dbReference type="Proteomes" id="UP000016569"/>
    </source>
</evidence>
<gene>
    <name evidence="2" type="ORF">MBEBAB_0602</name>
</gene>
<keyword evidence="3" id="KW-1185">Reference proteome</keyword>
<feature type="chain" id="PRO_5034807315" description="Tat pathway signal protein" evidence="1">
    <location>
        <begin position="22"/>
        <end position="133"/>
    </location>
</feature>
<evidence type="ECO:0000256" key="1">
    <source>
        <dbReference type="SAM" id="SignalP"/>
    </source>
</evidence>
<keyword evidence="1" id="KW-0732">Signal</keyword>
<dbReference type="RefSeq" id="WP_021696448.1">
    <property type="nucleotide sequence ID" value="NZ_BATC01000006.1"/>
</dbReference>
<evidence type="ECO:0008006" key="4">
    <source>
        <dbReference type="Google" id="ProtNLM"/>
    </source>
</evidence>
<reference evidence="3" key="1">
    <citation type="journal article" date="2013" name="Genome Announc.">
        <title>Draft Genome Sequence of the Dimorphic Prosthecate Bacterium Brevundimonas abyssalis TAR-001T.</title>
        <authorList>
            <person name="Tsubouchi T."/>
            <person name="Nishi S."/>
            <person name="Usui K."/>
            <person name="Shimane Y."/>
            <person name="Takaki Y."/>
            <person name="Maruyama T."/>
            <person name="Hatada Y."/>
        </authorList>
    </citation>
    <scope>NUCLEOTIDE SEQUENCE [LARGE SCALE GENOMIC DNA]</scope>
    <source>
        <strain evidence="3">TAR-001</strain>
    </source>
</reference>
<proteinExistence type="predicted"/>
<evidence type="ECO:0000313" key="2">
    <source>
        <dbReference type="EMBL" id="GAD58352.1"/>
    </source>
</evidence>
<dbReference type="AlphaFoldDB" id="A0A8E0KL21"/>
<organism evidence="2 3">
    <name type="scientific">Brevundimonas abyssalis TAR-001</name>
    <dbReference type="NCBI Taxonomy" id="1391729"/>
    <lineage>
        <taxon>Bacteria</taxon>
        <taxon>Pseudomonadati</taxon>
        <taxon>Pseudomonadota</taxon>
        <taxon>Alphaproteobacteria</taxon>
        <taxon>Caulobacterales</taxon>
        <taxon>Caulobacteraceae</taxon>
        <taxon>Brevundimonas</taxon>
    </lineage>
</organism>
<dbReference type="Proteomes" id="UP000016569">
    <property type="component" value="Unassembled WGS sequence"/>
</dbReference>
<comment type="caution">
    <text evidence="2">The sequence shown here is derived from an EMBL/GenBank/DDBJ whole genome shotgun (WGS) entry which is preliminary data.</text>
</comment>
<dbReference type="OrthoDB" id="7173442at2"/>
<name>A0A8E0KL21_9CAUL</name>
<sequence>MDRRALIGLALVAASAGSAAAAAPASDDGGAPAASYINLNSINGSVTRASGRRGILTVDVGIDVPDVDLRAVAASAGPRLRAQMVQVVQSFAASLRPGEPPDVHRLSRDLQFAVNQALGRRGARVLLGTVMVV</sequence>
<feature type="signal peptide" evidence="1">
    <location>
        <begin position="1"/>
        <end position="21"/>
    </location>
</feature>